<protein>
    <submittedName>
        <fullName evidence="3">Uncharacterized protein</fullName>
    </submittedName>
</protein>
<keyword evidence="2" id="KW-0812">Transmembrane</keyword>
<comment type="caution">
    <text evidence="3">The sequence shown here is derived from an EMBL/GenBank/DDBJ whole genome shotgun (WGS) entry which is preliminary data.</text>
</comment>
<evidence type="ECO:0000313" key="4">
    <source>
        <dbReference type="Proteomes" id="UP000190744"/>
    </source>
</evidence>
<dbReference type="AlphaFoldDB" id="A0A1S9RYB9"/>
<evidence type="ECO:0000256" key="1">
    <source>
        <dbReference type="SAM" id="MobiDB-lite"/>
    </source>
</evidence>
<accession>A0A1S9RYB9</accession>
<proteinExistence type="predicted"/>
<name>A0A1S9RYB9_PENBI</name>
<evidence type="ECO:0000313" key="3">
    <source>
        <dbReference type="EMBL" id="OOQ90505.1"/>
    </source>
</evidence>
<keyword evidence="2" id="KW-0472">Membrane</keyword>
<keyword evidence="2" id="KW-1133">Transmembrane helix</keyword>
<dbReference type="Proteomes" id="UP000190744">
    <property type="component" value="Unassembled WGS sequence"/>
</dbReference>
<organism evidence="3 4">
    <name type="scientific">Penicillium brasilianum</name>
    <dbReference type="NCBI Taxonomy" id="104259"/>
    <lineage>
        <taxon>Eukaryota</taxon>
        <taxon>Fungi</taxon>
        <taxon>Dikarya</taxon>
        <taxon>Ascomycota</taxon>
        <taxon>Pezizomycotina</taxon>
        <taxon>Eurotiomycetes</taxon>
        <taxon>Eurotiomycetidae</taxon>
        <taxon>Eurotiales</taxon>
        <taxon>Aspergillaceae</taxon>
        <taxon>Penicillium</taxon>
    </lineage>
</organism>
<sequence>MESSDVRDFIVDEQDDSDLPQYPPPSYPPSYKSRYSTCDSSYTPVYEEITAAETPTVRPRAFTGLDYDERQANNRATKTRKAFVAHKKRLKYWFKRPYYFVTSVRKSVWITILILFVVLGVVAGSLFAYVFFLRGEAPITSEQSYVDPITANSQVAEIVVKEIIVEVVLTRKIDK</sequence>
<feature type="transmembrane region" description="Helical" evidence="2">
    <location>
        <begin position="108"/>
        <end position="132"/>
    </location>
</feature>
<gene>
    <name evidence="3" type="ORF">PEBR_04245</name>
</gene>
<feature type="region of interest" description="Disordered" evidence="1">
    <location>
        <begin position="1"/>
        <end position="34"/>
    </location>
</feature>
<evidence type="ECO:0000256" key="2">
    <source>
        <dbReference type="SAM" id="Phobius"/>
    </source>
</evidence>
<dbReference type="EMBL" id="LJBN01000068">
    <property type="protein sequence ID" value="OOQ90505.1"/>
    <property type="molecule type" value="Genomic_DNA"/>
</dbReference>
<feature type="compositionally biased region" description="Basic and acidic residues" evidence="1">
    <location>
        <begin position="1"/>
        <end position="10"/>
    </location>
</feature>
<reference evidence="4" key="1">
    <citation type="submission" date="2015-09" db="EMBL/GenBank/DDBJ databases">
        <authorList>
            <person name="Fill T.P."/>
            <person name="Baretta J.F."/>
            <person name="de Almeida L.G."/>
            <person name="Rocha M."/>
            <person name="de Souza D.H."/>
            <person name="Malavazi I."/>
            <person name="Cerdeira L.T."/>
            <person name="Hong H."/>
            <person name="Samborskyy M."/>
            <person name="de Vasconcelos A.T."/>
            <person name="Leadlay P."/>
            <person name="Rodrigues-Filho E."/>
        </authorList>
    </citation>
    <scope>NUCLEOTIDE SEQUENCE [LARGE SCALE GENOMIC DNA]</scope>
    <source>
        <strain evidence="4">LaBioMMi 136</strain>
    </source>
</reference>